<dbReference type="InterPro" id="IPR058037">
    <property type="entry name" value="BREX_BrxC_helical"/>
</dbReference>
<gene>
    <name evidence="5" type="ORF">BMYO_1927</name>
</gene>
<feature type="domain" description="Probable ATP-binding protein BrxC alpha-helical" evidence="3">
    <location>
        <begin position="915"/>
        <end position="1040"/>
    </location>
</feature>
<dbReference type="EMBL" id="MWWW01000028">
    <property type="protein sequence ID" value="OZG57430.1"/>
    <property type="molecule type" value="Genomic_DNA"/>
</dbReference>
<dbReference type="Pfam" id="PF25791">
    <property type="entry name" value="WHD_BREX_BrxC"/>
    <property type="match status" value="1"/>
</dbReference>
<dbReference type="InterPro" id="IPR047679">
    <property type="entry name" value="BREX_BrxC"/>
</dbReference>
<sequence length="1270" mass="141400">MSEDRVEGMSKGMNVIMGDVVGGGSDGTARAGALQLRDIFVKNIDDKIDGVIKASDDSHLADEVREYVLTNEIQTNLERFLDTYNDPSADYTNGVWISGFFGSGKSHLLKILSHILGDIPAGARTGVTEPLDRAQVIDIMKSKARDAENHELEGLLEANLRIPATSLLFNIDSKAQKGSKTVLMDAFIRVFDEARGYYGANKYVAKMERDLDSNGCLDEFIRQFEQVAGKPWSKGRAQAAFSGPKIDRAFSAATGDEVRDILKDYQKQYNPTIADFADDVNAWLQLQPANHRLIFFVDEVGQFIGDDANLMLNLQTVTEELFSRTNGRVWVIVTSQEDIDAVIGDRTVRQGLDFTKIKGRFAVNLKLSSADAIEVIQKRLLTKNEQGEAAVDELWRMHRDELDALFTFQGEGGARQFKNLRFGTQEDFAATYPFVNYEFALFQEAMRGMSDADFFEGQHRSVGERSLLSTISSALVEHKSDAIGALVPFSALYDGIAGTIRSSVNHRINEAERELDPQTRELALPLLKALLLVKHVKGFKANVRNLRILVLAGFGENLPELEHRIQETLDVLERQNYVHRTGDEYEYLTNDEQAVESEIKNLDIEDGRIRDRLGKILGDILGSSPLHVKYGQGRQKADFRCGLTIDGIAQGRSCPITLHVVTPLDDASLDAKILRSSGEREQLRVILGDDGKALLRDLAMVERTEKYLRLHSNEQGPRKRIIDDKRGDLDIMQRELRAAVAKSVCSAVIAYNGSQLATKASQDAAAIITEAIQTLIGRLYTNFSMVEGLAYTEKDLPVVLADASDPTPSLDGTNAARTLLDLPAQDIYDYVAGQIRRSFTPTVRDVVQHYEDVPYGWPLPDTLACLCYLYGTERIRLMIDSNRVSHTDVVKYLTNQKKTENVRVVIPKRYDAAKLRELREFANEYLGLTADKLPGDSEDMARAIRDGVATQAQRLENLKAANGQFAFVGQLDEPLERMKAMAAMGEEWILESFPSGDEDNNTDQLLDDKEDVIDPIRRVLNGVQRDVLADGLEWIKTNDSNFSLAAPDLQRERDGVRAIADDPLLFRGNKVNLFKTRLTELQQHLGELVGEERERARGVVADVRDSITGIDSYRNAREDAQRSALRSLQDAEARIGGAKYIADIRQTADTVRGSLYLTLVNQLDAAKARPEQPVRSEETEPSVTITPTPGGSHGTDSDDSDDTDDAPVTPAPKHMPKPVPAAAEPAARTIRVRPPHPKPMLRTEDDVDEFLDAYRRELIAAIREGKRILL</sequence>
<dbReference type="InterPro" id="IPR058036">
    <property type="entry name" value="BREX_BrxC_4th"/>
</dbReference>
<name>A0A261FE23_9BIFI</name>
<dbReference type="Proteomes" id="UP000216871">
    <property type="component" value="Unassembled WGS sequence"/>
</dbReference>
<evidence type="ECO:0000256" key="1">
    <source>
        <dbReference type="SAM" id="MobiDB-lite"/>
    </source>
</evidence>
<feature type="domain" description="Probable ATP-binding protein BrxC 4th six-stranded beta-sheet" evidence="4">
    <location>
        <begin position="603"/>
        <end position="775"/>
    </location>
</feature>
<comment type="caution">
    <text evidence="5">The sequence shown here is derived from an EMBL/GenBank/DDBJ whole genome shotgun (WGS) entry which is preliminary data.</text>
</comment>
<dbReference type="AlphaFoldDB" id="A0A261FE23"/>
<feature type="compositionally biased region" description="Basic and acidic residues" evidence="1">
    <location>
        <begin position="1166"/>
        <end position="1178"/>
    </location>
</feature>
<keyword evidence="6" id="KW-1185">Reference proteome</keyword>
<feature type="domain" description="Probable ATP-binding protein BrxC winged helix-turn-helix" evidence="2">
    <location>
        <begin position="824"/>
        <end position="904"/>
    </location>
</feature>
<dbReference type="Pfam" id="PF25796">
    <property type="entry name" value="BREX_BrxC_4th"/>
    <property type="match status" value="1"/>
</dbReference>
<feature type="region of interest" description="Disordered" evidence="1">
    <location>
        <begin position="1166"/>
        <end position="1241"/>
    </location>
</feature>
<dbReference type="InterPro" id="IPR058038">
    <property type="entry name" value="BREX_BrxC_wHTH"/>
</dbReference>
<evidence type="ECO:0000259" key="3">
    <source>
        <dbReference type="Pfam" id="PF25792"/>
    </source>
</evidence>
<reference evidence="5 6" key="1">
    <citation type="journal article" date="2017" name="BMC Genomics">
        <title>Comparative genomic and phylogenomic analyses of the Bifidobacteriaceae family.</title>
        <authorList>
            <person name="Lugli G.A."/>
            <person name="Milani C."/>
            <person name="Turroni F."/>
            <person name="Duranti S."/>
            <person name="Mancabelli L."/>
            <person name="Mangifesta M."/>
            <person name="Ferrario C."/>
            <person name="Modesto M."/>
            <person name="Mattarelli P."/>
            <person name="Jiri K."/>
            <person name="van Sinderen D."/>
            <person name="Ventura M."/>
        </authorList>
    </citation>
    <scope>NUCLEOTIDE SEQUENCE [LARGE SCALE GENOMIC DNA]</scope>
    <source>
        <strain evidence="5 6">DSM 100196</strain>
    </source>
</reference>
<evidence type="ECO:0000259" key="4">
    <source>
        <dbReference type="Pfam" id="PF25796"/>
    </source>
</evidence>
<evidence type="ECO:0008006" key="7">
    <source>
        <dbReference type="Google" id="ProtNLM"/>
    </source>
</evidence>
<dbReference type="NCBIfam" id="NF033441">
    <property type="entry name" value="BREX_BrxC"/>
    <property type="match status" value="1"/>
</dbReference>
<evidence type="ECO:0000313" key="6">
    <source>
        <dbReference type="Proteomes" id="UP000216871"/>
    </source>
</evidence>
<accession>A0A261FE23</accession>
<organism evidence="5 6">
    <name type="scientific">Bifidobacterium myosotis</name>
    <dbReference type="NCBI Taxonomy" id="1630166"/>
    <lineage>
        <taxon>Bacteria</taxon>
        <taxon>Bacillati</taxon>
        <taxon>Actinomycetota</taxon>
        <taxon>Actinomycetes</taxon>
        <taxon>Bifidobacteriales</taxon>
        <taxon>Bifidobacteriaceae</taxon>
        <taxon>Bifidobacterium</taxon>
    </lineage>
</organism>
<dbReference type="InterPro" id="IPR027417">
    <property type="entry name" value="P-loop_NTPase"/>
</dbReference>
<dbReference type="OrthoDB" id="3201900at2"/>
<protein>
    <recommendedName>
        <fullName evidence="7">BREX system P-loop protein BrxC</fullName>
    </recommendedName>
</protein>
<evidence type="ECO:0000313" key="5">
    <source>
        <dbReference type="EMBL" id="OZG57430.1"/>
    </source>
</evidence>
<dbReference type="Pfam" id="PF25792">
    <property type="entry name" value="BREX_BrxC_helical"/>
    <property type="match status" value="1"/>
</dbReference>
<evidence type="ECO:0000259" key="2">
    <source>
        <dbReference type="Pfam" id="PF25791"/>
    </source>
</evidence>
<dbReference type="RefSeq" id="WP_094668334.1">
    <property type="nucleotide sequence ID" value="NZ_MWWW01000028.1"/>
</dbReference>
<proteinExistence type="predicted"/>
<dbReference type="SUPFAM" id="SSF52540">
    <property type="entry name" value="P-loop containing nucleoside triphosphate hydrolases"/>
    <property type="match status" value="1"/>
</dbReference>